<proteinExistence type="predicted"/>
<dbReference type="InterPro" id="IPR050768">
    <property type="entry name" value="UPF0353/GerABKA_families"/>
</dbReference>
<dbReference type="SMART" id="SM00327">
    <property type="entry name" value="VWA"/>
    <property type="match status" value="1"/>
</dbReference>
<keyword evidence="2 5" id="KW-0812">Transmembrane</keyword>
<dbReference type="InterPro" id="IPR036465">
    <property type="entry name" value="vWFA_dom_sf"/>
</dbReference>
<keyword evidence="3 5" id="KW-1133">Transmembrane helix</keyword>
<dbReference type="Pfam" id="PF13519">
    <property type="entry name" value="VWA_2"/>
    <property type="match status" value="1"/>
</dbReference>
<dbReference type="InterPro" id="IPR002035">
    <property type="entry name" value="VWF_A"/>
</dbReference>
<keyword evidence="4 5" id="KW-0472">Membrane</keyword>
<dbReference type="EMBL" id="JADIMR010000018">
    <property type="protein sequence ID" value="MBO8446366.1"/>
    <property type="molecule type" value="Genomic_DNA"/>
</dbReference>
<gene>
    <name evidence="7" type="ORF">IAC32_01270</name>
</gene>
<accession>A0A9D9EGZ4</accession>
<dbReference type="PANTHER" id="PTHR22550:SF5">
    <property type="entry name" value="LEUCINE ZIPPER PROTEIN 4"/>
    <property type="match status" value="1"/>
</dbReference>
<protein>
    <submittedName>
        <fullName evidence="7">VWA domain-containing protein</fullName>
    </submittedName>
</protein>
<dbReference type="PROSITE" id="PS50234">
    <property type="entry name" value="VWFA"/>
    <property type="match status" value="1"/>
</dbReference>
<dbReference type="AlphaFoldDB" id="A0A9D9EGZ4"/>
<evidence type="ECO:0000256" key="2">
    <source>
        <dbReference type="ARBA" id="ARBA00022692"/>
    </source>
</evidence>
<evidence type="ECO:0000256" key="4">
    <source>
        <dbReference type="ARBA" id="ARBA00023136"/>
    </source>
</evidence>
<comment type="caution">
    <text evidence="7">The sequence shown here is derived from an EMBL/GenBank/DDBJ whole genome shotgun (WGS) entry which is preliminary data.</text>
</comment>
<reference evidence="7" key="2">
    <citation type="journal article" date="2021" name="PeerJ">
        <title>Extensive microbial diversity within the chicken gut microbiome revealed by metagenomics and culture.</title>
        <authorList>
            <person name="Gilroy R."/>
            <person name="Ravi A."/>
            <person name="Getino M."/>
            <person name="Pursley I."/>
            <person name="Horton D.L."/>
            <person name="Alikhan N.F."/>
            <person name="Baker D."/>
            <person name="Gharbi K."/>
            <person name="Hall N."/>
            <person name="Watson M."/>
            <person name="Adriaenssens E.M."/>
            <person name="Foster-Nyarko E."/>
            <person name="Jarju S."/>
            <person name="Secka A."/>
            <person name="Antonio M."/>
            <person name="Oren A."/>
            <person name="Chaudhuri R.R."/>
            <person name="La Ragione R."/>
            <person name="Hildebrand F."/>
            <person name="Pallen M.J."/>
        </authorList>
    </citation>
    <scope>NUCLEOTIDE SEQUENCE</scope>
    <source>
        <strain evidence="7">D3-1215</strain>
    </source>
</reference>
<feature type="domain" description="VWFA" evidence="6">
    <location>
        <begin position="91"/>
        <end position="226"/>
    </location>
</feature>
<reference evidence="7" key="1">
    <citation type="submission" date="2020-10" db="EMBL/GenBank/DDBJ databases">
        <authorList>
            <person name="Gilroy R."/>
        </authorList>
    </citation>
    <scope>NUCLEOTIDE SEQUENCE</scope>
    <source>
        <strain evidence="7">D3-1215</strain>
    </source>
</reference>
<evidence type="ECO:0000256" key="3">
    <source>
        <dbReference type="ARBA" id="ARBA00022989"/>
    </source>
</evidence>
<dbReference type="Proteomes" id="UP000823637">
    <property type="component" value="Unassembled WGS sequence"/>
</dbReference>
<evidence type="ECO:0000256" key="1">
    <source>
        <dbReference type="ARBA" id="ARBA00022475"/>
    </source>
</evidence>
<evidence type="ECO:0000313" key="7">
    <source>
        <dbReference type="EMBL" id="MBO8446366.1"/>
    </source>
</evidence>
<keyword evidence="1" id="KW-1003">Cell membrane</keyword>
<feature type="transmembrane region" description="Helical" evidence="5">
    <location>
        <begin position="57"/>
        <end position="78"/>
    </location>
</feature>
<sequence>MFRFAHPDYFIFLIVLPLLAVLFYYGLIVKSRRLDKLGEKRLLSALMPEVSHWRPRVRFLSSFIALTLIVFVMAGPQFGTKLETVKRKGIEVMVAIDVSNSMLSQDLKPSRMQRAKQILSRVIDGLDNDKVGLIVFAGDAYVQMPMSTDASSAKMFLSSIDPGMVPVQGTAIGSAIRMAMGLFSGQEDVSRSIVVITDGENHEDDAVAMAKMARDNGVTVNVVGVGTPQGSPIPVPGTNSFHKDSQGNVVVTKLNEQMCNEIAEAGGGLYVRADNAGAAVRALTSELDEMSKTEIESQVYSDYNEQFAPFAWVALFLILAGSCLTDRKNPLFKNVRLF</sequence>
<evidence type="ECO:0000256" key="5">
    <source>
        <dbReference type="SAM" id="Phobius"/>
    </source>
</evidence>
<evidence type="ECO:0000259" key="6">
    <source>
        <dbReference type="PROSITE" id="PS50234"/>
    </source>
</evidence>
<evidence type="ECO:0000313" key="8">
    <source>
        <dbReference type="Proteomes" id="UP000823637"/>
    </source>
</evidence>
<organism evidence="7 8">
    <name type="scientific">Candidatus Enterocola intestinipullorum</name>
    <dbReference type="NCBI Taxonomy" id="2840783"/>
    <lineage>
        <taxon>Bacteria</taxon>
        <taxon>Pseudomonadati</taxon>
        <taxon>Bacteroidota</taxon>
        <taxon>Bacteroidia</taxon>
        <taxon>Bacteroidales</taxon>
        <taxon>Candidatus Enterocola</taxon>
    </lineage>
</organism>
<name>A0A9D9EGZ4_9BACT</name>
<dbReference type="SUPFAM" id="SSF53300">
    <property type="entry name" value="vWA-like"/>
    <property type="match status" value="1"/>
</dbReference>
<dbReference type="PANTHER" id="PTHR22550">
    <property type="entry name" value="SPORE GERMINATION PROTEIN"/>
    <property type="match status" value="1"/>
</dbReference>
<feature type="transmembrane region" description="Helical" evidence="5">
    <location>
        <begin position="6"/>
        <end position="27"/>
    </location>
</feature>
<dbReference type="Gene3D" id="3.40.50.410">
    <property type="entry name" value="von Willebrand factor, type A domain"/>
    <property type="match status" value="1"/>
</dbReference>